<dbReference type="InParanoid" id="A0A6P3VBC6"/>
<gene>
    <name evidence="9" type="primary">LOC101573112</name>
</gene>
<evidence type="ECO:0000256" key="2">
    <source>
        <dbReference type="ARBA" id="ARBA00022980"/>
    </source>
</evidence>
<dbReference type="FunFam" id="3.30.1370.30:FF:000001">
    <property type="entry name" value="40S ribosomal protein S15a"/>
    <property type="match status" value="1"/>
</dbReference>
<dbReference type="RefSeq" id="XP_012370905.1">
    <property type="nucleotide sequence ID" value="XM_012515451.1"/>
</dbReference>
<dbReference type="Gene3D" id="3.30.1370.30">
    <property type="match status" value="1"/>
</dbReference>
<dbReference type="SUPFAM" id="SSF56047">
    <property type="entry name" value="Ribosomal protein S8"/>
    <property type="match status" value="1"/>
</dbReference>
<keyword evidence="2 6" id="KW-0689">Ribosomal protein</keyword>
<dbReference type="PANTHER" id="PTHR11758">
    <property type="entry name" value="40S RIBOSOMAL PROTEIN S15A"/>
    <property type="match status" value="1"/>
</dbReference>
<evidence type="ECO:0000256" key="7">
    <source>
        <dbReference type="SAM" id="MobiDB-lite"/>
    </source>
</evidence>
<comment type="similarity">
    <text evidence="1 6">Belongs to the universal ribosomal protein uS8 family.</text>
</comment>
<dbReference type="GO" id="GO:0006412">
    <property type="term" value="P:translation"/>
    <property type="evidence" value="ECO:0007669"/>
    <property type="project" value="InterPro"/>
</dbReference>
<reference evidence="9" key="1">
    <citation type="submission" date="2025-08" db="UniProtKB">
        <authorList>
            <consortium name="RefSeq"/>
        </authorList>
    </citation>
    <scope>IDENTIFICATION</scope>
</reference>
<dbReference type="Proteomes" id="UP000515203">
    <property type="component" value="Unplaced"/>
</dbReference>
<dbReference type="OrthoDB" id="10250260at2759"/>
<dbReference type="Pfam" id="PF00410">
    <property type="entry name" value="Ribosomal_S8"/>
    <property type="match status" value="1"/>
</dbReference>
<dbReference type="Gene3D" id="3.30.1490.10">
    <property type="match status" value="1"/>
</dbReference>
<proteinExistence type="inferred from homology"/>
<dbReference type="GeneID" id="101573112"/>
<evidence type="ECO:0000256" key="3">
    <source>
        <dbReference type="ARBA" id="ARBA00023274"/>
    </source>
</evidence>
<organism evidence="8 9">
    <name type="scientific">Octodon degus</name>
    <name type="common">Degu</name>
    <name type="synonym">Sciurus degus</name>
    <dbReference type="NCBI Taxonomy" id="10160"/>
    <lineage>
        <taxon>Eukaryota</taxon>
        <taxon>Metazoa</taxon>
        <taxon>Chordata</taxon>
        <taxon>Craniata</taxon>
        <taxon>Vertebrata</taxon>
        <taxon>Euteleostomi</taxon>
        <taxon>Mammalia</taxon>
        <taxon>Eutheria</taxon>
        <taxon>Euarchontoglires</taxon>
        <taxon>Glires</taxon>
        <taxon>Rodentia</taxon>
        <taxon>Hystricomorpha</taxon>
        <taxon>Octodontidae</taxon>
        <taxon>Octodon</taxon>
    </lineage>
</organism>
<evidence type="ECO:0000313" key="8">
    <source>
        <dbReference type="Proteomes" id="UP000515203"/>
    </source>
</evidence>
<dbReference type="PROSITE" id="PS00053">
    <property type="entry name" value="RIBOSOMAL_S8"/>
    <property type="match status" value="1"/>
</dbReference>
<dbReference type="InterPro" id="IPR035987">
    <property type="entry name" value="Ribosomal_uS8_sf"/>
</dbReference>
<protein>
    <recommendedName>
        <fullName evidence="4">Small ribosomal subunit protein uS8</fullName>
    </recommendedName>
    <alternativeName>
        <fullName evidence="5">40S ribosomal protein S15a</fullName>
    </alternativeName>
</protein>
<evidence type="ECO:0000313" key="9">
    <source>
        <dbReference type="RefSeq" id="XP_012370905.1"/>
    </source>
</evidence>
<dbReference type="InterPro" id="IPR000630">
    <property type="entry name" value="Ribosomal_uS8"/>
</dbReference>
<evidence type="ECO:0000256" key="1">
    <source>
        <dbReference type="ARBA" id="ARBA00006471"/>
    </source>
</evidence>
<name>A0A6P3VBC6_OCTDE</name>
<keyword evidence="3 6" id="KW-0687">Ribonucleoprotein</keyword>
<dbReference type="AlphaFoldDB" id="A0A6P3VBC6"/>
<dbReference type="GO" id="GO:1990904">
    <property type="term" value="C:ribonucleoprotein complex"/>
    <property type="evidence" value="ECO:0007669"/>
    <property type="project" value="UniProtKB-KW"/>
</dbReference>
<dbReference type="GO" id="GO:0005840">
    <property type="term" value="C:ribosome"/>
    <property type="evidence" value="ECO:0007669"/>
    <property type="project" value="UniProtKB-KW"/>
</dbReference>
<feature type="region of interest" description="Disordered" evidence="7">
    <location>
        <begin position="1"/>
        <end position="56"/>
    </location>
</feature>
<dbReference type="FunFam" id="3.30.1490.10:FF:000002">
    <property type="entry name" value="40S ribosomal protein S15a"/>
    <property type="match status" value="1"/>
</dbReference>
<accession>A0A6P3VBC6</accession>
<evidence type="ECO:0000256" key="6">
    <source>
        <dbReference type="RuleBase" id="RU003660"/>
    </source>
</evidence>
<keyword evidence="8" id="KW-1185">Reference proteome</keyword>
<dbReference type="GO" id="GO:0003735">
    <property type="term" value="F:structural constituent of ribosome"/>
    <property type="evidence" value="ECO:0007669"/>
    <property type="project" value="InterPro"/>
</dbReference>
<evidence type="ECO:0000256" key="4">
    <source>
        <dbReference type="ARBA" id="ARBA00035258"/>
    </source>
</evidence>
<evidence type="ECO:0000256" key="5">
    <source>
        <dbReference type="ARBA" id="ARBA00035422"/>
    </source>
</evidence>
<dbReference type="InterPro" id="IPR047863">
    <property type="entry name" value="Ribosomal_uS8_CS"/>
</dbReference>
<sequence>MALCYPMAEGLNKGHKPQRGPRLLERPDPGSQEVSVGKRGGRPGQETAGGAHSGSFHPLSVLHNDVHVPADPLKTNNAENRGKRLVLLRPCSKVPGPVIQFLTVMMKCGYIGEFEIIGDHRAGKIVVNLTGRLNKRGMISPRFDVQLKDLEKRQNNLLSSRQLGFIVLTTLVGIMDHEEARRKHTGEKVLGFFF</sequence>